<organism evidence="2 3">
    <name type="scientific">Paenibacillus radicis</name>
    <name type="common">ex Gao et al. 2016</name>
    <dbReference type="NCBI Taxonomy" id="1737354"/>
    <lineage>
        <taxon>Bacteria</taxon>
        <taxon>Bacillati</taxon>
        <taxon>Bacillota</taxon>
        <taxon>Bacilli</taxon>
        <taxon>Bacillales</taxon>
        <taxon>Paenibacillaceae</taxon>
        <taxon>Paenibacillus</taxon>
    </lineage>
</organism>
<accession>A0A917M1F5</accession>
<evidence type="ECO:0000256" key="1">
    <source>
        <dbReference type="SAM" id="SignalP"/>
    </source>
</evidence>
<sequence>MNNRWMKWLLPYGLTALLLVAPLSAIPAEAHTEKSHHTRDHKGCLSPKAAKLFEKWQKLWIEHALWTNNYIVSNLEGLDNKEQVLARLLRNQRDIGDAIKPYYGEVAGDQLGKLLTEHIMTGGKVFAALQSGNEADLQQANKAWYGNADEIAALLSGLNPHWSEKQLKDLLYQHLQLTAADVVANLHKEWEQSIHIYDDGQDHLILLANVLAEGILKQFPDQFK</sequence>
<evidence type="ECO:0000313" key="2">
    <source>
        <dbReference type="EMBL" id="GGG73029.1"/>
    </source>
</evidence>
<protein>
    <recommendedName>
        <fullName evidence="4">Glycosyltransferase</fullName>
    </recommendedName>
</protein>
<name>A0A917M1F5_9BACL</name>
<gene>
    <name evidence="2" type="ORF">GCM10010918_31300</name>
</gene>
<keyword evidence="1" id="KW-0732">Signal</keyword>
<feature type="signal peptide" evidence="1">
    <location>
        <begin position="1"/>
        <end position="30"/>
    </location>
</feature>
<dbReference type="AlphaFoldDB" id="A0A917M1F5"/>
<comment type="caution">
    <text evidence="2">The sequence shown here is derived from an EMBL/GenBank/DDBJ whole genome shotgun (WGS) entry which is preliminary data.</text>
</comment>
<feature type="chain" id="PRO_5037045128" description="Glycosyltransferase" evidence="1">
    <location>
        <begin position="31"/>
        <end position="224"/>
    </location>
</feature>
<reference evidence="2 3" key="1">
    <citation type="journal article" date="2014" name="Int. J. Syst. Evol. Microbiol.">
        <title>Complete genome sequence of Corynebacterium casei LMG S-19264T (=DSM 44701T), isolated from a smear-ripened cheese.</title>
        <authorList>
            <consortium name="US DOE Joint Genome Institute (JGI-PGF)"/>
            <person name="Walter F."/>
            <person name="Albersmeier A."/>
            <person name="Kalinowski J."/>
            <person name="Ruckert C."/>
        </authorList>
    </citation>
    <scope>NUCLEOTIDE SEQUENCE [LARGE SCALE GENOMIC DNA]</scope>
    <source>
        <strain evidence="2 3">CGMCC 1.15286</strain>
    </source>
</reference>
<proteinExistence type="predicted"/>
<dbReference type="RefSeq" id="WP_229692206.1">
    <property type="nucleotide sequence ID" value="NZ_BMHY01000005.1"/>
</dbReference>
<evidence type="ECO:0008006" key="4">
    <source>
        <dbReference type="Google" id="ProtNLM"/>
    </source>
</evidence>
<evidence type="ECO:0000313" key="3">
    <source>
        <dbReference type="Proteomes" id="UP000600247"/>
    </source>
</evidence>
<keyword evidence="3" id="KW-1185">Reference proteome</keyword>
<dbReference type="EMBL" id="BMHY01000005">
    <property type="protein sequence ID" value="GGG73029.1"/>
    <property type="molecule type" value="Genomic_DNA"/>
</dbReference>
<dbReference type="Proteomes" id="UP000600247">
    <property type="component" value="Unassembled WGS sequence"/>
</dbReference>